<protein>
    <recommendedName>
        <fullName evidence="5">STI1/HOP DP domain-containing protein</fullName>
    </recommendedName>
</protein>
<dbReference type="InterPro" id="IPR036770">
    <property type="entry name" value="Ankyrin_rpt-contain_sf"/>
</dbReference>
<dbReference type="InterPro" id="IPR002110">
    <property type="entry name" value="Ankyrin_rpt"/>
</dbReference>
<dbReference type="SUPFAM" id="SSF48403">
    <property type="entry name" value="Ankyrin repeat"/>
    <property type="match status" value="1"/>
</dbReference>
<dbReference type="PROSITE" id="PS50088">
    <property type="entry name" value="ANK_REPEAT"/>
    <property type="match status" value="3"/>
</dbReference>
<evidence type="ECO:0000256" key="4">
    <source>
        <dbReference type="SAM" id="MobiDB-lite"/>
    </source>
</evidence>
<evidence type="ECO:0000313" key="7">
    <source>
        <dbReference type="Proteomes" id="UP001465755"/>
    </source>
</evidence>
<dbReference type="InterPro" id="IPR041243">
    <property type="entry name" value="STI1/HOP_DP"/>
</dbReference>
<dbReference type="SMART" id="SM00248">
    <property type="entry name" value="ANK"/>
    <property type="match status" value="3"/>
</dbReference>
<evidence type="ECO:0000256" key="1">
    <source>
        <dbReference type="ARBA" id="ARBA00022737"/>
    </source>
</evidence>
<proteinExistence type="predicted"/>
<evidence type="ECO:0000259" key="5">
    <source>
        <dbReference type="Pfam" id="PF17830"/>
    </source>
</evidence>
<name>A0AAW1P192_9CHLO</name>
<sequence>MAGRGSAGGNSAPPFDLGAGGFDFSSLQNVLNDPSIKAMAEKLAQDPNFAQMSRSFESQLPGASGEAPTVDPTTAHKAMADMFQNPDFVHMAQELGQKIMQSDPGMQQMMGMMQQPNFQENMQERVQALHNDPEISRLMQDIESQGPEAMMRAWSDPAVMERMSKAMGGVLSPDAQEGDGEEEEGEEEAEPPLPPLLEAAADGKTDELKQLLKDGADVDQTDHKGRSSLQFACGFGHLDCAEALIGAKASVDSQDSDGNTALHYAGGYDQPDAIAFLLKHNADKNIKNAEDATAAGVAEMNGHTEVINLLK</sequence>
<dbReference type="EMBL" id="JALJOQ010000059">
    <property type="protein sequence ID" value="KAK9803445.1"/>
    <property type="molecule type" value="Genomic_DNA"/>
</dbReference>
<feature type="domain" description="STI1/HOP DP" evidence="5">
    <location>
        <begin position="116"/>
        <end position="168"/>
    </location>
</feature>
<evidence type="ECO:0000313" key="6">
    <source>
        <dbReference type="EMBL" id="KAK9803445.1"/>
    </source>
</evidence>
<dbReference type="PANTHER" id="PTHR24171">
    <property type="entry name" value="ANKYRIN REPEAT DOMAIN-CONTAINING PROTEIN 39-RELATED"/>
    <property type="match status" value="1"/>
</dbReference>
<feature type="compositionally biased region" description="Acidic residues" evidence="4">
    <location>
        <begin position="176"/>
        <end position="190"/>
    </location>
</feature>
<feature type="repeat" description="ANK" evidence="3">
    <location>
        <begin position="257"/>
        <end position="289"/>
    </location>
</feature>
<evidence type="ECO:0000256" key="2">
    <source>
        <dbReference type="ARBA" id="ARBA00023043"/>
    </source>
</evidence>
<dbReference type="PROSITE" id="PS50297">
    <property type="entry name" value="ANK_REP_REGION"/>
    <property type="match status" value="1"/>
</dbReference>
<dbReference type="Pfam" id="PF12796">
    <property type="entry name" value="Ank_2"/>
    <property type="match status" value="1"/>
</dbReference>
<reference evidence="6 7" key="1">
    <citation type="journal article" date="2024" name="Nat. Commun.">
        <title>Phylogenomics reveals the evolutionary origins of lichenization in chlorophyte algae.</title>
        <authorList>
            <person name="Puginier C."/>
            <person name="Libourel C."/>
            <person name="Otte J."/>
            <person name="Skaloud P."/>
            <person name="Haon M."/>
            <person name="Grisel S."/>
            <person name="Petersen M."/>
            <person name="Berrin J.G."/>
            <person name="Delaux P.M."/>
            <person name="Dal Grande F."/>
            <person name="Keller J."/>
        </authorList>
    </citation>
    <scope>NUCLEOTIDE SEQUENCE [LARGE SCALE GENOMIC DNA]</scope>
    <source>
        <strain evidence="6 7">SAG 2036</strain>
    </source>
</reference>
<keyword evidence="1" id="KW-0677">Repeat</keyword>
<gene>
    <name evidence="6" type="ORF">WJX73_001659</name>
</gene>
<feature type="repeat" description="ANK" evidence="3">
    <location>
        <begin position="224"/>
        <end position="256"/>
    </location>
</feature>
<evidence type="ECO:0000256" key="3">
    <source>
        <dbReference type="PROSITE-ProRule" id="PRU00023"/>
    </source>
</evidence>
<accession>A0AAW1P192</accession>
<dbReference type="Pfam" id="PF17830">
    <property type="entry name" value="STI1-HOP_DP"/>
    <property type="match status" value="1"/>
</dbReference>
<feature type="region of interest" description="Disordered" evidence="4">
    <location>
        <begin position="169"/>
        <end position="198"/>
    </location>
</feature>
<comment type="caution">
    <text evidence="6">The sequence shown here is derived from an EMBL/GenBank/DDBJ whole genome shotgun (WGS) entry which is preliminary data.</text>
</comment>
<feature type="repeat" description="ANK" evidence="3">
    <location>
        <begin position="195"/>
        <end position="223"/>
    </location>
</feature>
<keyword evidence="2 3" id="KW-0040">ANK repeat</keyword>
<organism evidence="6 7">
    <name type="scientific">Symbiochloris irregularis</name>
    <dbReference type="NCBI Taxonomy" id="706552"/>
    <lineage>
        <taxon>Eukaryota</taxon>
        <taxon>Viridiplantae</taxon>
        <taxon>Chlorophyta</taxon>
        <taxon>core chlorophytes</taxon>
        <taxon>Trebouxiophyceae</taxon>
        <taxon>Trebouxiales</taxon>
        <taxon>Trebouxiaceae</taxon>
        <taxon>Symbiochloris</taxon>
    </lineage>
</organism>
<dbReference type="AlphaFoldDB" id="A0AAW1P192"/>
<dbReference type="PANTHER" id="PTHR24171:SF9">
    <property type="entry name" value="ANKYRIN REPEAT DOMAIN-CONTAINING PROTEIN 39"/>
    <property type="match status" value="1"/>
</dbReference>
<dbReference type="Gene3D" id="1.25.40.20">
    <property type="entry name" value="Ankyrin repeat-containing domain"/>
    <property type="match status" value="2"/>
</dbReference>
<dbReference type="Proteomes" id="UP001465755">
    <property type="component" value="Unassembled WGS sequence"/>
</dbReference>
<keyword evidence="7" id="KW-1185">Reference proteome</keyword>